<name>G0UTH3_TRYCI</name>
<reference evidence="3" key="1">
    <citation type="journal article" date="2012" name="Proc. Natl. Acad. Sci. U.S.A.">
        <title>Antigenic diversity is generated by distinct evolutionary mechanisms in African trypanosome species.</title>
        <authorList>
            <person name="Jackson A.P."/>
            <person name="Berry A."/>
            <person name="Aslett M."/>
            <person name="Allison H.C."/>
            <person name="Burton P."/>
            <person name="Vavrova-Anderson J."/>
            <person name="Brown R."/>
            <person name="Browne H."/>
            <person name="Corton N."/>
            <person name="Hauser H."/>
            <person name="Gamble J."/>
            <person name="Gilderthorp R."/>
            <person name="Marcello L."/>
            <person name="McQuillan J."/>
            <person name="Otto T.D."/>
            <person name="Quail M.A."/>
            <person name="Sanders M.J."/>
            <person name="van Tonder A."/>
            <person name="Ginger M.L."/>
            <person name="Field M.C."/>
            <person name="Barry J.D."/>
            <person name="Hertz-Fowler C."/>
            <person name="Berriman M."/>
        </authorList>
    </citation>
    <scope>NUCLEOTIDE SEQUENCE</scope>
    <source>
        <strain evidence="3">IL3000</strain>
    </source>
</reference>
<dbReference type="PROSITE" id="PS50021">
    <property type="entry name" value="CH"/>
    <property type="match status" value="1"/>
</dbReference>
<dbReference type="InterPro" id="IPR036872">
    <property type="entry name" value="CH_dom_sf"/>
</dbReference>
<dbReference type="EMBL" id="HE575322">
    <property type="protein sequence ID" value="CCC92687.1"/>
    <property type="molecule type" value="Genomic_DNA"/>
</dbReference>
<feature type="region of interest" description="Disordered" evidence="1">
    <location>
        <begin position="223"/>
        <end position="268"/>
    </location>
</feature>
<gene>
    <name evidence="3" type="ORF">TCIL3000_9_810</name>
</gene>
<organism evidence="3">
    <name type="scientific">Trypanosoma congolense (strain IL3000)</name>
    <dbReference type="NCBI Taxonomy" id="1068625"/>
    <lineage>
        <taxon>Eukaryota</taxon>
        <taxon>Discoba</taxon>
        <taxon>Euglenozoa</taxon>
        <taxon>Kinetoplastea</taxon>
        <taxon>Metakinetoplastina</taxon>
        <taxon>Trypanosomatida</taxon>
        <taxon>Trypanosomatidae</taxon>
        <taxon>Trypanosoma</taxon>
        <taxon>Nannomonas</taxon>
    </lineage>
</organism>
<dbReference type="SUPFAM" id="SSF47576">
    <property type="entry name" value="Calponin-homology domain, CH-domain"/>
    <property type="match status" value="1"/>
</dbReference>
<feature type="compositionally biased region" description="Polar residues" evidence="1">
    <location>
        <begin position="223"/>
        <end position="233"/>
    </location>
</feature>
<protein>
    <recommendedName>
        <fullName evidence="2">Calponin-homology (CH) domain-containing protein</fullName>
    </recommendedName>
</protein>
<dbReference type="GO" id="GO:0008017">
    <property type="term" value="F:microtubule binding"/>
    <property type="evidence" value="ECO:0007669"/>
    <property type="project" value="InterPro"/>
</dbReference>
<accession>G0UTH3</accession>
<feature type="compositionally biased region" description="Low complexity" evidence="1">
    <location>
        <begin position="238"/>
        <end position="251"/>
    </location>
</feature>
<proteinExistence type="predicted"/>
<feature type="domain" description="Calponin-homology (CH)" evidence="2">
    <location>
        <begin position="16"/>
        <end position="133"/>
    </location>
</feature>
<feature type="region of interest" description="Disordered" evidence="1">
    <location>
        <begin position="139"/>
        <end position="189"/>
    </location>
</feature>
<dbReference type="PANTHER" id="PTHR10623">
    <property type="entry name" value="MICROTUBULE-ASSOCIATED PROTEIN RP/EB FAMILY MEMBER"/>
    <property type="match status" value="1"/>
</dbReference>
<dbReference type="Gene3D" id="1.10.418.10">
    <property type="entry name" value="Calponin-like domain"/>
    <property type="match status" value="1"/>
</dbReference>
<evidence type="ECO:0000259" key="2">
    <source>
        <dbReference type="PROSITE" id="PS50021"/>
    </source>
</evidence>
<dbReference type="InterPro" id="IPR001715">
    <property type="entry name" value="CH_dom"/>
</dbReference>
<dbReference type="AlphaFoldDB" id="G0UTH3"/>
<sequence length="268" mass="28866">MDQHIVGGPLNIVPSRDTRTDLLAWLNDLLPQATASGYEVPRLRKVEHCGNGVPYVLLLPQMLPYVHPQLLSRAKVPAKHDFEAVSNLKLMAEALHKNGIPPPEVLVDDVDKLIKGGFQANLQLLQWFRGLGEALTPQQCPDEYHKEPKPQHQHVNALDSPSPSSDRNAHIVQRGVPKEGSDSSRMATHSRMEAADAKRQLRTVSAGCSAGVGPAAVADTPSALSATNSTTVSRGEAVVNTKNSSSSRRTSIPWDGAGLLPLPGLENC</sequence>
<evidence type="ECO:0000256" key="1">
    <source>
        <dbReference type="SAM" id="MobiDB-lite"/>
    </source>
</evidence>
<evidence type="ECO:0000313" key="3">
    <source>
        <dbReference type="EMBL" id="CCC92687.1"/>
    </source>
</evidence>
<dbReference type="VEuPathDB" id="TriTrypDB:TcIL3000_9_810"/>
<dbReference type="InterPro" id="IPR027328">
    <property type="entry name" value="MAPRE"/>
</dbReference>